<accession>A0ABR6EQX0</accession>
<evidence type="ECO:0000256" key="1">
    <source>
        <dbReference type="ARBA" id="ARBA00023015"/>
    </source>
</evidence>
<feature type="domain" description="Transcriptional regulator LacI/GalR-like sensor" evidence="4">
    <location>
        <begin position="3"/>
        <end position="134"/>
    </location>
</feature>
<dbReference type="InterPro" id="IPR046335">
    <property type="entry name" value="LacI/GalR-like_sensor"/>
</dbReference>
<evidence type="ECO:0000313" key="6">
    <source>
        <dbReference type="Proteomes" id="UP000766698"/>
    </source>
</evidence>
<name>A0ABR6EQX0_9ACTN</name>
<dbReference type="EMBL" id="WMLF01000960">
    <property type="protein sequence ID" value="MBB1247335.1"/>
    <property type="molecule type" value="Genomic_DNA"/>
</dbReference>
<dbReference type="Pfam" id="PF13377">
    <property type="entry name" value="Peripla_BP_3"/>
    <property type="match status" value="1"/>
</dbReference>
<proteinExistence type="predicted"/>
<sequence>PALLAPEGTSEWATALRDTATTWADAHRTPIEVRTVPFAATVDDAERATRALLDADPAIDAVICAPDGAAPGTLRAATALGRTPGTDLLIASCVDSAATRHAAPPITAVDLHPTAYGRACAELLCDVLAARTTPDT</sequence>
<evidence type="ECO:0000313" key="5">
    <source>
        <dbReference type="EMBL" id="MBB1247335.1"/>
    </source>
</evidence>
<dbReference type="SUPFAM" id="SSF53822">
    <property type="entry name" value="Periplasmic binding protein-like I"/>
    <property type="match status" value="1"/>
</dbReference>
<comment type="caution">
    <text evidence="5">The sequence shown here is derived from an EMBL/GenBank/DDBJ whole genome shotgun (WGS) entry which is preliminary data.</text>
</comment>
<organism evidence="5 6">
    <name type="scientific">Streptomyces durbertensis</name>
    <dbReference type="NCBI Taxonomy" id="2448886"/>
    <lineage>
        <taxon>Bacteria</taxon>
        <taxon>Bacillati</taxon>
        <taxon>Actinomycetota</taxon>
        <taxon>Actinomycetes</taxon>
        <taxon>Kitasatosporales</taxon>
        <taxon>Streptomycetaceae</taxon>
        <taxon>Streptomyces</taxon>
    </lineage>
</organism>
<dbReference type="RefSeq" id="WP_182858479.1">
    <property type="nucleotide sequence ID" value="NZ_WMLF01000960.1"/>
</dbReference>
<evidence type="ECO:0000256" key="3">
    <source>
        <dbReference type="ARBA" id="ARBA00023163"/>
    </source>
</evidence>
<evidence type="ECO:0000259" key="4">
    <source>
        <dbReference type="Pfam" id="PF13377"/>
    </source>
</evidence>
<keyword evidence="2" id="KW-0238">DNA-binding</keyword>
<keyword evidence="6" id="KW-1185">Reference proteome</keyword>
<gene>
    <name evidence="5" type="ORF">GL263_27880</name>
</gene>
<protein>
    <submittedName>
        <fullName evidence="5">Substrate-binding domain-containing protein</fullName>
    </submittedName>
</protein>
<keyword evidence="1" id="KW-0805">Transcription regulation</keyword>
<feature type="non-terminal residue" evidence="5">
    <location>
        <position position="136"/>
    </location>
</feature>
<evidence type="ECO:0000256" key="2">
    <source>
        <dbReference type="ARBA" id="ARBA00023125"/>
    </source>
</evidence>
<reference evidence="6" key="1">
    <citation type="journal article" date="2020" name="Syst. Appl. Microbiol.">
        <title>Streptomyces alkaliterrae sp. nov., isolated from an alkaline soil, and emended descriptions of Streptomyces alkaliphilus, Streptomyces calidiresistens and Streptomyces durbertensis.</title>
        <authorList>
            <person name="Swiecimska M."/>
            <person name="Golinska P."/>
            <person name="Nouioui I."/>
            <person name="Wypij M."/>
            <person name="Rai M."/>
            <person name="Sangal V."/>
            <person name="Goodfellow M."/>
        </authorList>
    </citation>
    <scope>NUCLEOTIDE SEQUENCE [LARGE SCALE GENOMIC DNA]</scope>
    <source>
        <strain evidence="6">DSM 104538</strain>
    </source>
</reference>
<dbReference type="Gene3D" id="3.40.50.2300">
    <property type="match status" value="1"/>
</dbReference>
<feature type="non-terminal residue" evidence="5">
    <location>
        <position position="1"/>
    </location>
</feature>
<keyword evidence="3" id="KW-0804">Transcription</keyword>
<dbReference type="InterPro" id="IPR028082">
    <property type="entry name" value="Peripla_BP_I"/>
</dbReference>
<dbReference type="Proteomes" id="UP000766698">
    <property type="component" value="Unassembled WGS sequence"/>
</dbReference>